<evidence type="ECO:0000256" key="9">
    <source>
        <dbReference type="ARBA" id="ARBA00022840"/>
    </source>
</evidence>
<evidence type="ECO:0000256" key="5">
    <source>
        <dbReference type="ARBA" id="ARBA00022490"/>
    </source>
</evidence>
<dbReference type="GO" id="GO:0000287">
    <property type="term" value="F:magnesium ion binding"/>
    <property type="evidence" value="ECO:0007669"/>
    <property type="project" value="InterPro"/>
</dbReference>
<accession>A0A1J5TVT8</accession>
<dbReference type="GO" id="GO:0005524">
    <property type="term" value="F:ATP binding"/>
    <property type="evidence" value="ECO:0007669"/>
    <property type="project" value="UniProtKB-KW"/>
</dbReference>
<dbReference type="PROSITE" id="PS51483">
    <property type="entry name" value="B5"/>
    <property type="match status" value="1"/>
</dbReference>
<feature type="domain" description="B5" evidence="13">
    <location>
        <begin position="273"/>
        <end position="348"/>
    </location>
</feature>
<dbReference type="Pfam" id="PF03483">
    <property type="entry name" value="B3_4"/>
    <property type="match status" value="1"/>
</dbReference>
<evidence type="ECO:0000256" key="6">
    <source>
        <dbReference type="ARBA" id="ARBA00022598"/>
    </source>
</evidence>
<dbReference type="FunFam" id="3.50.40.10:FF:000003">
    <property type="entry name" value="Phenylalanine--tRNA ligase beta subunit"/>
    <property type="match status" value="1"/>
</dbReference>
<evidence type="ECO:0000256" key="2">
    <source>
        <dbReference type="ARBA" id="ARBA00004496"/>
    </source>
</evidence>
<dbReference type="EMBL" id="MIYU01000001">
    <property type="protein sequence ID" value="OIR20368.1"/>
    <property type="molecule type" value="Genomic_DNA"/>
</dbReference>
<gene>
    <name evidence="14" type="ORF">BEU04_00765</name>
</gene>
<evidence type="ECO:0000256" key="4">
    <source>
        <dbReference type="ARBA" id="ARBA00012814"/>
    </source>
</evidence>
<dbReference type="InterPro" id="IPR005147">
    <property type="entry name" value="tRNA_synthase_B5-dom"/>
</dbReference>
<dbReference type="NCBIfam" id="TIGR00471">
    <property type="entry name" value="pheT_arch"/>
    <property type="match status" value="1"/>
</dbReference>
<dbReference type="SUPFAM" id="SSF55681">
    <property type="entry name" value="Class II aaRS and biotin synthetases"/>
    <property type="match status" value="1"/>
</dbReference>
<dbReference type="InterPro" id="IPR041616">
    <property type="entry name" value="PheRS_beta_core"/>
</dbReference>
<keyword evidence="12" id="KW-0030">Aminoacyl-tRNA synthetase</keyword>
<sequence length="537" mass="59721">MPVITIEFDDLNRLLAEPITPDDFRKNIPLIGADPDYIDETGAAVEFFPDRPDLCSTEGVARALRPLLGQKPGLTNYQVAKSKTHMTVDSSVLDIRPVMMSCIVHNVNLDDAAIRSLIELQEKLHLTVGRKRRKASIGVHDISDLTPPFTYSSCSKHEPAFVPLHFDMDMTPEEILTEHPKGIDYAHLLKDFDNYPILTDAEGNVASLPPIINGALTTVTADTNDILLDVTGLDEKAVETCLNIVATALVERGGELEAIELRYPSHRTTYPNLKPRVHKIDHQYLTSILGWDPGDDLLSKSFMRCGMDSSKNADVWSVSVPAYRSDLIHPIDLVEESAIGLGYETLPKVLPKSASFGSELDSRAIERKCRETMLGLGFQEVVTLTLSSKKAQYELTGRKESSVTTLSNPVNEEYNILRPSLLPCLLTLLKSNKHRELPQRVFEVGWVVRNNHNKLSLSWIEIDSKAPFSKLRDISDVICSKLKFTEAITEKSDSIFVDGRCAGFDIDNLSLVFGELHPRTLSGFELGYPAIGGEILW</sequence>
<evidence type="ECO:0000259" key="13">
    <source>
        <dbReference type="PROSITE" id="PS51483"/>
    </source>
</evidence>
<keyword evidence="9" id="KW-0067">ATP-binding</keyword>
<evidence type="ECO:0000256" key="7">
    <source>
        <dbReference type="ARBA" id="ARBA00022723"/>
    </source>
</evidence>
<keyword evidence="10" id="KW-0460">Magnesium</keyword>
<reference evidence="14 15" key="1">
    <citation type="submission" date="2016-08" db="EMBL/GenBank/DDBJ databases">
        <title>New Insights into Marine Group III Euryarchaeota, from dark to light.</title>
        <authorList>
            <person name="Haro-Moreno J.M."/>
            <person name="Rodriguez-Valera F."/>
            <person name="Lopez-Garcia P."/>
            <person name="Moreira D."/>
            <person name="Martin-Cuadrado A.B."/>
        </authorList>
    </citation>
    <scope>NUCLEOTIDE SEQUENCE [LARGE SCALE GENOMIC DNA]</scope>
    <source>
        <strain evidence="14">CG-Bathy1</strain>
    </source>
</reference>
<dbReference type="GO" id="GO:0003723">
    <property type="term" value="F:RNA binding"/>
    <property type="evidence" value="ECO:0007669"/>
    <property type="project" value="InterPro"/>
</dbReference>
<dbReference type="InterPro" id="IPR009061">
    <property type="entry name" value="DNA-bd_dom_put_sf"/>
</dbReference>
<dbReference type="InterPro" id="IPR004531">
    <property type="entry name" value="Phe-tRNA-synth_IIc_bsu_arc_euk"/>
</dbReference>
<proteinExistence type="inferred from homology"/>
<comment type="cofactor">
    <cofactor evidence="1">
        <name>Mg(2+)</name>
        <dbReference type="ChEBI" id="CHEBI:18420"/>
    </cofactor>
</comment>
<dbReference type="PANTHER" id="PTHR10947:SF0">
    <property type="entry name" value="PHENYLALANINE--TRNA LIGASE BETA SUBUNIT"/>
    <property type="match status" value="1"/>
</dbReference>
<dbReference type="AlphaFoldDB" id="A0A1J5TVT8"/>
<dbReference type="GO" id="GO:0006432">
    <property type="term" value="P:phenylalanyl-tRNA aminoacylation"/>
    <property type="evidence" value="ECO:0007669"/>
    <property type="project" value="InterPro"/>
</dbReference>
<organism evidence="14 15">
    <name type="scientific">Marine Group III euryarchaeote CG-Bathy1</name>
    <dbReference type="NCBI Taxonomy" id="1889001"/>
    <lineage>
        <taxon>Archaea</taxon>
        <taxon>Methanobacteriati</taxon>
        <taxon>Thermoplasmatota</taxon>
        <taxon>Thermoplasmata</taxon>
        <taxon>Candidatus Thermoprofundales</taxon>
    </lineage>
</organism>
<keyword evidence="6 14" id="KW-0436">Ligase</keyword>
<evidence type="ECO:0000256" key="1">
    <source>
        <dbReference type="ARBA" id="ARBA00001946"/>
    </source>
</evidence>
<evidence type="ECO:0000256" key="8">
    <source>
        <dbReference type="ARBA" id="ARBA00022741"/>
    </source>
</evidence>
<dbReference type="InterPro" id="IPR045060">
    <property type="entry name" value="Phe-tRNA-ligase_IIc_bsu"/>
</dbReference>
<dbReference type="Proteomes" id="UP000183815">
    <property type="component" value="Unassembled WGS sequence"/>
</dbReference>
<comment type="caution">
    <text evidence="14">The sequence shown here is derived from an EMBL/GenBank/DDBJ whole genome shotgun (WGS) entry which is preliminary data.</text>
</comment>
<keyword evidence="11" id="KW-0648">Protein biosynthesis</keyword>
<keyword evidence="8" id="KW-0547">Nucleotide-binding</keyword>
<evidence type="ECO:0000256" key="3">
    <source>
        <dbReference type="ARBA" id="ARBA00007438"/>
    </source>
</evidence>
<dbReference type="InterPro" id="IPR020825">
    <property type="entry name" value="Phe-tRNA_synthase-like_B3/B4"/>
</dbReference>
<dbReference type="GO" id="GO:0004826">
    <property type="term" value="F:phenylalanine-tRNA ligase activity"/>
    <property type="evidence" value="ECO:0007669"/>
    <property type="project" value="UniProtKB-EC"/>
</dbReference>
<dbReference type="SUPFAM" id="SSF46955">
    <property type="entry name" value="Putative DNA-binding domain"/>
    <property type="match status" value="2"/>
</dbReference>
<dbReference type="InterPro" id="IPR005146">
    <property type="entry name" value="B3/B4_tRNA-bd"/>
</dbReference>
<evidence type="ECO:0000256" key="10">
    <source>
        <dbReference type="ARBA" id="ARBA00022842"/>
    </source>
</evidence>
<keyword evidence="7" id="KW-0479">Metal-binding</keyword>
<dbReference type="InterPro" id="IPR045864">
    <property type="entry name" value="aa-tRNA-synth_II/BPL/LPL"/>
</dbReference>
<comment type="subcellular location">
    <subcellularLocation>
        <location evidence="2">Cytoplasm</location>
    </subcellularLocation>
</comment>
<dbReference type="SMART" id="SM00873">
    <property type="entry name" value="B3_4"/>
    <property type="match status" value="1"/>
</dbReference>
<dbReference type="Pfam" id="PF17759">
    <property type="entry name" value="tRNA_synthFbeta"/>
    <property type="match status" value="1"/>
</dbReference>
<name>A0A1J5TVT8_9ARCH</name>
<dbReference type="Gene3D" id="3.30.56.10">
    <property type="match status" value="2"/>
</dbReference>
<evidence type="ECO:0000313" key="14">
    <source>
        <dbReference type="EMBL" id="OIR20368.1"/>
    </source>
</evidence>
<dbReference type="SMART" id="SM00874">
    <property type="entry name" value="B5"/>
    <property type="match status" value="1"/>
</dbReference>
<protein>
    <recommendedName>
        <fullName evidence="4">phenylalanine--tRNA ligase</fullName>
        <ecNumber evidence="4">6.1.1.20</ecNumber>
    </recommendedName>
</protein>
<dbReference type="Pfam" id="PF03484">
    <property type="entry name" value="B5"/>
    <property type="match status" value="1"/>
</dbReference>
<comment type="similarity">
    <text evidence="3">Belongs to the phenylalanyl-tRNA synthetase beta subunit family. Type 2 subfamily.</text>
</comment>
<dbReference type="EC" id="6.1.1.20" evidence="4"/>
<dbReference type="GO" id="GO:0009328">
    <property type="term" value="C:phenylalanine-tRNA ligase complex"/>
    <property type="evidence" value="ECO:0007669"/>
    <property type="project" value="TreeGrafter"/>
</dbReference>
<evidence type="ECO:0000256" key="12">
    <source>
        <dbReference type="ARBA" id="ARBA00023146"/>
    </source>
</evidence>
<dbReference type="Gene3D" id="3.30.930.10">
    <property type="entry name" value="Bira Bifunctional Protein, Domain 2"/>
    <property type="match status" value="1"/>
</dbReference>
<dbReference type="PANTHER" id="PTHR10947">
    <property type="entry name" value="PHENYLALANYL-TRNA SYNTHETASE BETA CHAIN AND LEUCINE-RICH REPEAT-CONTAINING PROTEIN 47"/>
    <property type="match status" value="1"/>
</dbReference>
<dbReference type="Gene3D" id="3.50.40.10">
    <property type="entry name" value="Phenylalanyl-trna Synthetase, Chain B, domain 3"/>
    <property type="match status" value="1"/>
</dbReference>
<evidence type="ECO:0000256" key="11">
    <source>
        <dbReference type="ARBA" id="ARBA00022917"/>
    </source>
</evidence>
<keyword evidence="5" id="KW-0963">Cytoplasm</keyword>
<evidence type="ECO:0000313" key="15">
    <source>
        <dbReference type="Proteomes" id="UP000183815"/>
    </source>
</evidence>